<protein>
    <recommendedName>
        <fullName evidence="1">Elongation factor G-binding protein C-terminal treble-clef zinc-finger domain-containing protein</fullName>
    </recommendedName>
</protein>
<dbReference type="AlphaFoldDB" id="A0A919R8W0"/>
<evidence type="ECO:0000313" key="2">
    <source>
        <dbReference type="EMBL" id="GII81801.1"/>
    </source>
</evidence>
<name>A0A919R8W0_9ACTN</name>
<accession>A0A919R8W0</accession>
<dbReference type="Proteomes" id="UP000655287">
    <property type="component" value="Unassembled WGS sequence"/>
</dbReference>
<organism evidence="2 3">
    <name type="scientific">Sphaerisporangium rufum</name>
    <dbReference type="NCBI Taxonomy" id="1381558"/>
    <lineage>
        <taxon>Bacteria</taxon>
        <taxon>Bacillati</taxon>
        <taxon>Actinomycetota</taxon>
        <taxon>Actinomycetes</taxon>
        <taxon>Streptosporangiales</taxon>
        <taxon>Streptosporangiaceae</taxon>
        <taxon>Sphaerisporangium</taxon>
    </lineage>
</organism>
<dbReference type="EMBL" id="BOOU01000112">
    <property type="protein sequence ID" value="GII81801.1"/>
    <property type="molecule type" value="Genomic_DNA"/>
</dbReference>
<feature type="domain" description="Elongation factor G-binding protein C-terminal treble-clef zinc-finger" evidence="1">
    <location>
        <begin position="33"/>
        <end position="188"/>
    </location>
</feature>
<dbReference type="Pfam" id="PF16571">
    <property type="entry name" value="FBP_C"/>
    <property type="match status" value="1"/>
</dbReference>
<keyword evidence="3" id="KW-1185">Reference proteome</keyword>
<comment type="caution">
    <text evidence="2">The sequence shown here is derived from an EMBL/GenBank/DDBJ whole genome shotgun (WGS) entry which is preliminary data.</text>
</comment>
<evidence type="ECO:0000259" key="1">
    <source>
        <dbReference type="Pfam" id="PF16571"/>
    </source>
</evidence>
<dbReference type="InterPro" id="IPR032330">
    <property type="entry name" value="EF-G-binding_C"/>
</dbReference>
<gene>
    <name evidence="2" type="ORF">Sru01_67830</name>
</gene>
<sequence>MHLPSHWLHSLIICLETLGKLASTVMRPVAERDIRASFINCSKGETKRLNPPRELADLPWADLDFLGWRDPGAPERAYLVAEHDGSLAGIALRVTSGAARGFTSRSMCSLCLTTHTNGGVALMTARRTGEAGRQGNTVGHYLCADLACSLYVRGRKEAPGGGPIDESLTVDEKAARVRANVAAFLAKVTGAST</sequence>
<evidence type="ECO:0000313" key="3">
    <source>
        <dbReference type="Proteomes" id="UP000655287"/>
    </source>
</evidence>
<reference evidence="2" key="1">
    <citation type="submission" date="2021-01" db="EMBL/GenBank/DDBJ databases">
        <title>Whole genome shotgun sequence of Sphaerisporangium rufum NBRC 109079.</title>
        <authorList>
            <person name="Komaki H."/>
            <person name="Tamura T."/>
        </authorList>
    </citation>
    <scope>NUCLEOTIDE SEQUENCE</scope>
    <source>
        <strain evidence="2">NBRC 109079</strain>
    </source>
</reference>
<proteinExistence type="predicted"/>